<feature type="transmembrane region" description="Helical" evidence="7">
    <location>
        <begin position="83"/>
        <end position="103"/>
    </location>
</feature>
<dbReference type="InterPro" id="IPR007140">
    <property type="entry name" value="DUF350"/>
</dbReference>
<evidence type="ECO:0000313" key="8">
    <source>
        <dbReference type="EMBL" id="TQV88520.1"/>
    </source>
</evidence>
<evidence type="ECO:0000256" key="2">
    <source>
        <dbReference type="ARBA" id="ARBA00005779"/>
    </source>
</evidence>
<comment type="similarity">
    <text evidence="2">Belongs to the UPF0719 family.</text>
</comment>
<organism evidence="8 9">
    <name type="scientific">Aliikangiella coralliicola</name>
    <dbReference type="NCBI Taxonomy" id="2592383"/>
    <lineage>
        <taxon>Bacteria</taxon>
        <taxon>Pseudomonadati</taxon>
        <taxon>Pseudomonadota</taxon>
        <taxon>Gammaproteobacteria</taxon>
        <taxon>Oceanospirillales</taxon>
        <taxon>Pleioneaceae</taxon>
        <taxon>Aliikangiella</taxon>
    </lineage>
</organism>
<dbReference type="Pfam" id="PF03994">
    <property type="entry name" value="DUF350"/>
    <property type="match status" value="2"/>
</dbReference>
<feature type="transmembrane region" description="Helical" evidence="7">
    <location>
        <begin position="51"/>
        <end position="71"/>
    </location>
</feature>
<dbReference type="PANTHER" id="PTHR40043:SF1">
    <property type="entry name" value="UPF0719 INNER MEMBRANE PROTEIN YJFL"/>
    <property type="match status" value="1"/>
</dbReference>
<dbReference type="AlphaFoldDB" id="A0A545UGC3"/>
<dbReference type="Proteomes" id="UP000315439">
    <property type="component" value="Unassembled WGS sequence"/>
</dbReference>
<keyword evidence="5 7" id="KW-1133">Transmembrane helix</keyword>
<comment type="subcellular location">
    <subcellularLocation>
        <location evidence="1">Cell membrane</location>
        <topology evidence="1">Multi-pass membrane protein</topology>
    </subcellularLocation>
</comment>
<feature type="transmembrane region" description="Helical" evidence="7">
    <location>
        <begin position="232"/>
        <end position="256"/>
    </location>
</feature>
<dbReference type="RefSeq" id="WP_142893028.1">
    <property type="nucleotide sequence ID" value="NZ_ML660162.1"/>
</dbReference>
<evidence type="ECO:0000256" key="3">
    <source>
        <dbReference type="ARBA" id="ARBA00022475"/>
    </source>
</evidence>
<dbReference type="PANTHER" id="PTHR40043">
    <property type="entry name" value="UPF0719 INNER MEMBRANE PROTEIN YJFL"/>
    <property type="match status" value="1"/>
</dbReference>
<evidence type="ECO:0000256" key="5">
    <source>
        <dbReference type="ARBA" id="ARBA00022989"/>
    </source>
</evidence>
<keyword evidence="3" id="KW-1003">Cell membrane</keyword>
<sequence length="298" mass="31848">MNFNHIDIWNFQALAVDLVIVIALLVSMKFLKGFFSSVHATEELKEKNNAAFGISYAGGILALGFMLTGASSGEFADSLADEAINMLMFGLFGLVMIMAGRFIQDKFVLTQFDVHAELVKGNQASAFVDVGHMLAVGLIVRAAMIWVPVSDWRILPVLLVAFVLAQVVMLFASIYRIKLFKARNEGKANCLQAAIAAGNAALALRYAAFMVGAALAVTAATGVVPFTLENQWLAVAMWAGMSLAGIIIFAVLVMLVRKIVLTGIDVAEEVDQQQNTGVAAIEGALFVSLGLILVALFG</sequence>
<feature type="transmembrane region" description="Helical" evidence="7">
    <location>
        <begin position="277"/>
        <end position="297"/>
    </location>
</feature>
<dbReference type="GO" id="GO:0005886">
    <property type="term" value="C:plasma membrane"/>
    <property type="evidence" value="ECO:0007669"/>
    <property type="project" value="UniProtKB-SubCell"/>
</dbReference>
<evidence type="ECO:0000256" key="6">
    <source>
        <dbReference type="ARBA" id="ARBA00023136"/>
    </source>
</evidence>
<evidence type="ECO:0000313" key="9">
    <source>
        <dbReference type="Proteomes" id="UP000315439"/>
    </source>
</evidence>
<gene>
    <name evidence="8" type="ORF">FLL46_08340</name>
</gene>
<keyword evidence="4 7" id="KW-0812">Transmembrane</keyword>
<feature type="transmembrane region" description="Helical" evidence="7">
    <location>
        <begin position="206"/>
        <end position="226"/>
    </location>
</feature>
<proteinExistence type="inferred from homology"/>
<evidence type="ECO:0000256" key="7">
    <source>
        <dbReference type="SAM" id="Phobius"/>
    </source>
</evidence>
<keyword evidence="9" id="KW-1185">Reference proteome</keyword>
<accession>A0A545UGC3</accession>
<protein>
    <submittedName>
        <fullName evidence="8">DUF350 domain-containing protein</fullName>
    </submittedName>
</protein>
<dbReference type="EMBL" id="VIKS01000004">
    <property type="protein sequence ID" value="TQV88520.1"/>
    <property type="molecule type" value="Genomic_DNA"/>
</dbReference>
<evidence type="ECO:0000256" key="1">
    <source>
        <dbReference type="ARBA" id="ARBA00004651"/>
    </source>
</evidence>
<keyword evidence="6 7" id="KW-0472">Membrane</keyword>
<feature type="transmembrane region" description="Helical" evidence="7">
    <location>
        <begin position="12"/>
        <end position="31"/>
    </location>
</feature>
<comment type="caution">
    <text evidence="8">The sequence shown here is derived from an EMBL/GenBank/DDBJ whole genome shotgun (WGS) entry which is preliminary data.</text>
</comment>
<reference evidence="8 9" key="1">
    <citation type="submission" date="2019-07" db="EMBL/GenBank/DDBJ databases">
        <title>Draft genome for Aliikangiella sp. M105.</title>
        <authorList>
            <person name="Wang G."/>
        </authorList>
    </citation>
    <scope>NUCLEOTIDE SEQUENCE [LARGE SCALE GENOMIC DNA]</scope>
    <source>
        <strain evidence="8 9">M105</strain>
    </source>
</reference>
<name>A0A545UGC3_9GAMM</name>
<dbReference type="OrthoDB" id="6397734at2"/>
<feature type="transmembrane region" description="Helical" evidence="7">
    <location>
        <begin position="153"/>
        <end position="175"/>
    </location>
</feature>
<evidence type="ECO:0000256" key="4">
    <source>
        <dbReference type="ARBA" id="ARBA00022692"/>
    </source>
</evidence>
<feature type="transmembrane region" description="Helical" evidence="7">
    <location>
        <begin position="124"/>
        <end position="147"/>
    </location>
</feature>